<reference evidence="1" key="1">
    <citation type="submission" date="2019-08" db="EMBL/GenBank/DDBJ databases">
        <authorList>
            <person name="Kucharzyk K."/>
            <person name="Murdoch R.W."/>
            <person name="Higgins S."/>
            <person name="Loffler F."/>
        </authorList>
    </citation>
    <scope>NUCLEOTIDE SEQUENCE</scope>
</reference>
<evidence type="ECO:0000313" key="1">
    <source>
        <dbReference type="EMBL" id="MPM28301.1"/>
    </source>
</evidence>
<sequence length="45" mass="5109">MENLTKEYLVLFHAIVDAQNSLEELRADLISALNKAEDLYISQGE</sequence>
<accession>A0A644YK85</accession>
<organism evidence="1">
    <name type="scientific">bioreactor metagenome</name>
    <dbReference type="NCBI Taxonomy" id="1076179"/>
    <lineage>
        <taxon>unclassified sequences</taxon>
        <taxon>metagenomes</taxon>
        <taxon>ecological metagenomes</taxon>
    </lineage>
</organism>
<protein>
    <submittedName>
        <fullName evidence="1">Uncharacterized protein</fullName>
    </submittedName>
</protein>
<name>A0A644YK85_9ZZZZ</name>
<dbReference type="AlphaFoldDB" id="A0A644YK85"/>
<proteinExistence type="predicted"/>
<gene>
    <name evidence="1" type="ORF">SDC9_74822</name>
</gene>
<dbReference type="EMBL" id="VSSQ01005217">
    <property type="protein sequence ID" value="MPM28301.1"/>
    <property type="molecule type" value="Genomic_DNA"/>
</dbReference>
<comment type="caution">
    <text evidence="1">The sequence shown here is derived from an EMBL/GenBank/DDBJ whole genome shotgun (WGS) entry which is preliminary data.</text>
</comment>